<feature type="transmembrane region" description="Helical" evidence="1">
    <location>
        <begin position="32"/>
        <end position="54"/>
    </location>
</feature>
<dbReference type="HOGENOM" id="CLU_055093_3_2_10"/>
<evidence type="ECO:0000313" key="3">
    <source>
        <dbReference type="EMBL" id="AKD57873.1"/>
    </source>
</evidence>
<feature type="transmembrane region" description="Helical" evidence="1">
    <location>
        <begin position="137"/>
        <end position="154"/>
    </location>
</feature>
<gene>
    <name evidence="3" type="ORF">SD10_26185</name>
</gene>
<accession>A0A0E3ZYT4</accession>
<dbReference type="OrthoDB" id="5808342at2"/>
<feature type="transmembrane region" description="Helical" evidence="1">
    <location>
        <begin position="225"/>
        <end position="243"/>
    </location>
</feature>
<evidence type="ECO:0000256" key="1">
    <source>
        <dbReference type="SAM" id="Phobius"/>
    </source>
</evidence>
<dbReference type="STRING" id="1379870.SD10_26185"/>
<evidence type="ECO:0000259" key="2">
    <source>
        <dbReference type="Pfam" id="PF01757"/>
    </source>
</evidence>
<keyword evidence="4" id="KW-1185">Reference proteome</keyword>
<protein>
    <recommendedName>
        <fullName evidence="2">Acyltransferase 3 domain-containing protein</fullName>
    </recommendedName>
</protein>
<dbReference type="EMBL" id="CP010429">
    <property type="protein sequence ID" value="AKD57873.1"/>
    <property type="molecule type" value="Genomic_DNA"/>
</dbReference>
<keyword evidence="1" id="KW-0812">Transmembrane</keyword>
<feature type="transmembrane region" description="Helical" evidence="1">
    <location>
        <begin position="7"/>
        <end position="26"/>
    </location>
</feature>
<dbReference type="InterPro" id="IPR002656">
    <property type="entry name" value="Acyl_transf_3_dom"/>
</dbReference>
<organism evidence="3 4">
    <name type="scientific">Spirosoma radiotolerans</name>
    <dbReference type="NCBI Taxonomy" id="1379870"/>
    <lineage>
        <taxon>Bacteria</taxon>
        <taxon>Pseudomonadati</taxon>
        <taxon>Bacteroidota</taxon>
        <taxon>Cytophagia</taxon>
        <taxon>Cytophagales</taxon>
        <taxon>Cytophagaceae</taxon>
        <taxon>Spirosoma</taxon>
    </lineage>
</organism>
<dbReference type="PATRIC" id="fig|1379870.5.peg.5658"/>
<feature type="transmembrane region" description="Helical" evidence="1">
    <location>
        <begin position="111"/>
        <end position="130"/>
    </location>
</feature>
<keyword evidence="1" id="KW-0472">Membrane</keyword>
<evidence type="ECO:0000313" key="4">
    <source>
        <dbReference type="Proteomes" id="UP000033054"/>
    </source>
</evidence>
<dbReference type="Proteomes" id="UP000033054">
    <property type="component" value="Chromosome"/>
</dbReference>
<feature type="domain" description="Acyltransferase 3" evidence="2">
    <location>
        <begin position="6"/>
        <end position="306"/>
    </location>
</feature>
<keyword evidence="1" id="KW-1133">Transmembrane helix</keyword>
<feature type="transmembrane region" description="Helical" evidence="1">
    <location>
        <begin position="74"/>
        <end position="91"/>
    </location>
</feature>
<dbReference type="GO" id="GO:0016747">
    <property type="term" value="F:acyltransferase activity, transferring groups other than amino-acyl groups"/>
    <property type="evidence" value="ECO:0007669"/>
    <property type="project" value="InterPro"/>
</dbReference>
<dbReference type="AlphaFoldDB" id="A0A0E3ZYT4"/>
<dbReference type="Pfam" id="PF01757">
    <property type="entry name" value="Acyl_transf_3"/>
    <property type="match status" value="1"/>
</dbReference>
<reference evidence="3 4" key="1">
    <citation type="journal article" date="2014" name="Curr. Microbiol.">
        <title>Spirosoma radiotolerans sp. nov., a gamma-radiation-resistant bacterium isolated from gamma ray-irradiated soil.</title>
        <authorList>
            <person name="Lee J.J."/>
            <person name="Srinivasan S."/>
            <person name="Lim S."/>
            <person name="Joe M."/>
            <person name="Im S."/>
            <person name="Bae S.I."/>
            <person name="Park K.R."/>
            <person name="Han J.H."/>
            <person name="Park S.H."/>
            <person name="Joo B.M."/>
            <person name="Park S.J."/>
            <person name="Kim M.K."/>
        </authorList>
    </citation>
    <scope>NUCLEOTIDE SEQUENCE [LARGE SCALE GENOMIC DNA]</scope>
    <source>
        <strain evidence="3 4">DG5A</strain>
    </source>
</reference>
<feature type="transmembrane region" description="Helical" evidence="1">
    <location>
        <begin position="286"/>
        <end position="308"/>
    </location>
</feature>
<feature type="transmembrane region" description="Helical" evidence="1">
    <location>
        <begin position="166"/>
        <end position="183"/>
    </location>
</feature>
<dbReference type="KEGG" id="srd:SD10_26185"/>
<name>A0A0E3ZYT4_9BACT</name>
<sequence length="341" mass="38625">MNQRNGSIDVFRFLGACLVFLCHSIYSEYRPTLSLLGVLGRWVVPFFFMVAGYYFQKSYAVRPVQAFTKTIRNLLFVTLFVNLFYLLFTLLTEGTIKPLITYFTLLTGVYFHLWFLTSMMLGYLALWFLLHFKLDKLLPFVVVVSLLIILIFIPYNSLLGLGPHPIYARSLLSVPFLCIGFLISKHALDRHVSRLTAYILIALGIGLQLVEVSFLSSFMPSAAKVNFLAGTLPLSVGIFLLSLRLSISPEYPLSYYGRRYSLPLYLYHPVVNLVFHRIFAKSIVTGGFFHLMSPLIGLGICMLLMVVLDKYAPAVFRALCGDFSRPKVSVEEKSARVSSTQ</sequence>
<feature type="transmembrane region" description="Helical" evidence="1">
    <location>
        <begin position="264"/>
        <end position="280"/>
    </location>
</feature>
<dbReference type="RefSeq" id="WP_046578107.1">
    <property type="nucleotide sequence ID" value="NZ_CP010429.1"/>
</dbReference>
<feature type="transmembrane region" description="Helical" evidence="1">
    <location>
        <begin position="195"/>
        <end position="219"/>
    </location>
</feature>
<proteinExistence type="predicted"/>